<dbReference type="OrthoDB" id="432970at2759"/>
<gene>
    <name evidence="6" type="ORF">Rsub_00069</name>
</gene>
<dbReference type="GO" id="GO:0008270">
    <property type="term" value="F:zinc ion binding"/>
    <property type="evidence" value="ECO:0007669"/>
    <property type="project" value="UniProtKB-KW"/>
</dbReference>
<dbReference type="Gene3D" id="6.10.140.2220">
    <property type="match status" value="1"/>
</dbReference>
<dbReference type="AlphaFoldDB" id="A0A2V0NJG3"/>
<evidence type="ECO:0000256" key="3">
    <source>
        <dbReference type="ARBA" id="ARBA00022833"/>
    </source>
</evidence>
<evidence type="ECO:0000259" key="5">
    <source>
        <dbReference type="PROSITE" id="PS50865"/>
    </source>
</evidence>
<name>A0A2V0NJG3_9CHLO</name>
<keyword evidence="1" id="KW-0479">Metal-binding</keyword>
<dbReference type="STRING" id="307507.A0A2V0NJG3"/>
<keyword evidence="7" id="KW-1185">Reference proteome</keyword>
<dbReference type="Proteomes" id="UP000247498">
    <property type="component" value="Unassembled WGS sequence"/>
</dbReference>
<comment type="caution">
    <text evidence="6">The sequence shown here is derived from an EMBL/GenBank/DDBJ whole genome shotgun (WGS) entry which is preliminary data.</text>
</comment>
<sequence length="718" mass="71429">MAAAAAEAELQRLLRALEGGLPSERGAALDGIAALLEAAGAAGASAATVQALVALQALPRELLARPRLIRALFSLRASRDPNSADILAFGFACYLISNLLKHDASVFAACPDAAAFADSLADAAGALLTVRRDRATPRQLPGIDSASLPHILGPPLAGQDPTSSLDRAHAAGALRVLAALAEFAPARSSLRARLAACRARMLPALIGAIAAAGVAPRRGPRDLATDIAACASLSALIACLEQCTPSSAAKRAAADALLAARPGLLQALERLPDWREARARPLLGQTVAAEMTMLVLELCGALAAAGAHQQVLSSRHLMASLLQILSSGEPSNELACACSELGRIIVASTGSEAPEDQPPARAAALYRLVGPEAVRALVAAVCTLGEAALDPAGTQLRLSGTLPVAMITALGALEVILQSEPAALGPLAAAAKQAAAFMPLLARVATPPAAAGGGGEGSRGAAGGGLPVFAAMGLAEGGAAIPAWERVACAMALIQNICEHQESTGDSQALRATLATPALADAVGGAIAAGGGPDWVASKVFTCASSIVQVASSPSAGAAGVAFCRAVVAAAPRAPAVIAAAVAAVERRGEGQVGGGGGSGVLLLEGLARDIAAGVMPRDWGEAMAWLKPLGEQLAALQCEQEAATAAAAAAAAAAPAGAPTAAQQVCSVCGAAAAPGERLFRCARCRAPGLYYCGRRCQAADWRAHKPACTAGSAGRG</sequence>
<reference evidence="6 7" key="1">
    <citation type="journal article" date="2018" name="Sci. Rep.">
        <title>Raphidocelis subcapitata (=Pseudokirchneriella subcapitata) provides an insight into genome evolution and environmental adaptations in the Sphaeropleales.</title>
        <authorList>
            <person name="Suzuki S."/>
            <person name="Yamaguchi H."/>
            <person name="Nakajima N."/>
            <person name="Kawachi M."/>
        </authorList>
    </citation>
    <scope>NUCLEOTIDE SEQUENCE [LARGE SCALE GENOMIC DNA]</scope>
    <source>
        <strain evidence="6 7">NIES-35</strain>
    </source>
</reference>
<evidence type="ECO:0000256" key="4">
    <source>
        <dbReference type="PROSITE-ProRule" id="PRU00134"/>
    </source>
</evidence>
<dbReference type="Pfam" id="PF01753">
    <property type="entry name" value="zf-MYND"/>
    <property type="match status" value="1"/>
</dbReference>
<proteinExistence type="predicted"/>
<evidence type="ECO:0000313" key="6">
    <source>
        <dbReference type="EMBL" id="GBF87358.1"/>
    </source>
</evidence>
<dbReference type="InterPro" id="IPR002893">
    <property type="entry name" value="Znf_MYND"/>
</dbReference>
<dbReference type="PROSITE" id="PS50865">
    <property type="entry name" value="ZF_MYND_2"/>
    <property type="match status" value="1"/>
</dbReference>
<accession>A0A2V0NJG3</accession>
<protein>
    <recommendedName>
        <fullName evidence="5">MYND-type domain-containing protein</fullName>
    </recommendedName>
</protein>
<keyword evidence="3" id="KW-0862">Zinc</keyword>
<evidence type="ECO:0000313" key="7">
    <source>
        <dbReference type="Proteomes" id="UP000247498"/>
    </source>
</evidence>
<evidence type="ECO:0000256" key="1">
    <source>
        <dbReference type="ARBA" id="ARBA00022723"/>
    </source>
</evidence>
<evidence type="ECO:0000256" key="2">
    <source>
        <dbReference type="ARBA" id="ARBA00022771"/>
    </source>
</evidence>
<dbReference type="SUPFAM" id="SSF144232">
    <property type="entry name" value="HIT/MYND zinc finger-like"/>
    <property type="match status" value="1"/>
</dbReference>
<dbReference type="EMBL" id="BDRX01000001">
    <property type="protein sequence ID" value="GBF87358.1"/>
    <property type="molecule type" value="Genomic_DNA"/>
</dbReference>
<organism evidence="6 7">
    <name type="scientific">Raphidocelis subcapitata</name>
    <dbReference type="NCBI Taxonomy" id="307507"/>
    <lineage>
        <taxon>Eukaryota</taxon>
        <taxon>Viridiplantae</taxon>
        <taxon>Chlorophyta</taxon>
        <taxon>core chlorophytes</taxon>
        <taxon>Chlorophyceae</taxon>
        <taxon>CS clade</taxon>
        <taxon>Sphaeropleales</taxon>
        <taxon>Selenastraceae</taxon>
        <taxon>Raphidocelis</taxon>
    </lineage>
</organism>
<keyword evidence="2 4" id="KW-0863">Zinc-finger</keyword>
<dbReference type="InParanoid" id="A0A2V0NJG3"/>
<feature type="domain" description="MYND-type" evidence="5">
    <location>
        <begin position="667"/>
        <end position="710"/>
    </location>
</feature>